<dbReference type="AlphaFoldDB" id="C6G3Z5"/>
<evidence type="ECO:0000259" key="2">
    <source>
        <dbReference type="Pfam" id="PF07589"/>
    </source>
</evidence>
<sequence>MLKMRNFIVLLTVALVAADALPSAASPLTGLTHGNVDLDALSDPGQGAAITGWFESSTATGNLDDFIIRNSSLTLGSGGFGAAGNSTNVLGFNTGPPDGVPGAGYVYPDIGSYTPGELIQFSGDALRRDSHDFADFTVGLYVGTGVAADGTDVATFATLADSVSVSGSSLGLRVNSSFTFASTGVNAASAQFSVVLDSGTSGTPGDPLWVRFSGDTVGQFVGVYLDNLSGPTLVPEPGTWSLAILGLPSLGFVSWRRRRRA</sequence>
<feature type="domain" description="Ice-binding protein C-terminal" evidence="2">
    <location>
        <begin position="234"/>
        <end position="258"/>
    </location>
</feature>
<feature type="signal peptide" evidence="1">
    <location>
        <begin position="1"/>
        <end position="25"/>
    </location>
</feature>
<name>C6G3Z5_9BACT</name>
<dbReference type="InterPro" id="IPR013424">
    <property type="entry name" value="Ice-binding_C"/>
</dbReference>
<evidence type="ECO:0000256" key="1">
    <source>
        <dbReference type="SAM" id="SignalP"/>
    </source>
</evidence>
<accession>C6G3Z5</accession>
<evidence type="ECO:0000313" key="3">
    <source>
        <dbReference type="EMBL" id="ACS68530.1"/>
    </source>
</evidence>
<dbReference type="EMBL" id="FJ483469">
    <property type="protein sequence ID" value="ACS68530.1"/>
    <property type="molecule type" value="Genomic_DNA"/>
</dbReference>
<keyword evidence="1" id="KW-0732">Signal</keyword>
<protein>
    <recommendedName>
        <fullName evidence="2">Ice-binding protein C-terminal domain-containing protein</fullName>
    </recommendedName>
</protein>
<organism evidence="3">
    <name type="scientific">uncultured bacterium FLS18</name>
    <dbReference type="NCBI Taxonomy" id="654935"/>
    <lineage>
        <taxon>Bacteria</taxon>
        <taxon>environmental samples</taxon>
    </lineage>
</organism>
<proteinExistence type="predicted"/>
<dbReference type="NCBIfam" id="TIGR02595">
    <property type="entry name" value="PEP_CTERM"/>
    <property type="match status" value="1"/>
</dbReference>
<feature type="chain" id="PRO_5002965496" description="Ice-binding protein C-terminal domain-containing protein" evidence="1">
    <location>
        <begin position="26"/>
        <end position="261"/>
    </location>
</feature>
<dbReference type="Pfam" id="PF07589">
    <property type="entry name" value="PEP-CTERM"/>
    <property type="match status" value="1"/>
</dbReference>
<reference evidence="3" key="1">
    <citation type="journal article" date="2010" name="FEMS Microbiol. Ecol.">
        <title>Novel lipolytic genes from the microbial metagenomic library of the South China Sea marine sediment.</title>
        <authorList>
            <person name="Hu Y."/>
            <person name="Fu C."/>
            <person name="Huang Y."/>
            <person name="Yin Y."/>
            <person name="Cheng G."/>
            <person name="Lei F."/>
            <person name="Lu N."/>
            <person name="Li J."/>
            <person name="Ashforth E.J."/>
            <person name="Zhang L."/>
            <person name="Zhu B."/>
        </authorList>
    </citation>
    <scope>NUCLEOTIDE SEQUENCE</scope>
</reference>